<feature type="domain" description="Dienelactone hydrolase" evidence="1">
    <location>
        <begin position="140"/>
        <end position="297"/>
    </location>
</feature>
<protein>
    <submittedName>
        <fullName evidence="2">Alpha/beta hydrolase</fullName>
    </submittedName>
</protein>
<dbReference type="EMBL" id="JAGYPE010000007">
    <property type="protein sequence ID" value="MBS4186526.1"/>
    <property type="molecule type" value="Genomic_DNA"/>
</dbReference>
<comment type="caution">
    <text evidence="2">The sequence shown here is derived from an EMBL/GenBank/DDBJ whole genome shotgun (WGS) entry which is preliminary data.</text>
</comment>
<reference evidence="2" key="1">
    <citation type="submission" date="2021-05" db="EMBL/GenBank/DDBJ databases">
        <title>Novel Bacillus species.</title>
        <authorList>
            <person name="Liu G."/>
        </authorList>
    </citation>
    <scope>NUCLEOTIDE SEQUENCE</scope>
    <source>
        <strain evidence="2">FJAT-50051</strain>
    </source>
</reference>
<dbReference type="GO" id="GO:0016787">
    <property type="term" value="F:hydrolase activity"/>
    <property type="evidence" value="ECO:0007669"/>
    <property type="project" value="UniProtKB-KW"/>
</dbReference>
<accession>A0A942T7U0</accession>
<dbReference type="Pfam" id="PF01738">
    <property type="entry name" value="DLH"/>
    <property type="match status" value="1"/>
</dbReference>
<sequence length="353" mass="39904">MAYTLKQLQEEGIPRLLTGIQTNKDWEAKRNDILERWLNVIGPVPNPGQPKIEFQSIVREPDHFRIHLTYESANHDWVPANLLIPDDGGTELTPVNVEAELFTKKTKKRPAVLALHPTSNEGKDDVTLASGRVNRTYGLELVKRGYIVLAPDTITAGERVQPNEEPFHTASFYEKYPEWSAVGKMLVDHMYGVSLLERIASVHKIGAIGHSLGGYNAYFLAGIDKRVKAVVTSCGFAVFAGDPERDRWGRRSWFSHIPKVSDFLAKEEVPFEFNEIAALVAPTPFFLWMGQKDRIFPHWEPAAQAVADIDKLYTILDVEHQFKALIGNEGHDFPSEIRQSAYTFLDEKLNPEN</sequence>
<dbReference type="PANTHER" id="PTHR22946">
    <property type="entry name" value="DIENELACTONE HYDROLASE DOMAIN-CONTAINING PROTEIN-RELATED"/>
    <property type="match status" value="1"/>
</dbReference>
<evidence type="ECO:0000259" key="1">
    <source>
        <dbReference type="Pfam" id="PF01738"/>
    </source>
</evidence>
<dbReference type="AlphaFoldDB" id="A0A942T7U0"/>
<dbReference type="SUPFAM" id="SSF53474">
    <property type="entry name" value="alpha/beta-Hydrolases"/>
    <property type="match status" value="1"/>
</dbReference>
<proteinExistence type="predicted"/>
<evidence type="ECO:0000313" key="2">
    <source>
        <dbReference type="EMBL" id="MBS4186526.1"/>
    </source>
</evidence>
<dbReference type="InterPro" id="IPR002925">
    <property type="entry name" value="Dienelactn_hydro"/>
</dbReference>
<gene>
    <name evidence="2" type="ORF">KHB02_34745</name>
</gene>
<name>A0A942T7U0_9BACI</name>
<organism evidence="2">
    <name type="scientific">Neobacillus citreus</name>
    <dbReference type="NCBI Taxonomy" id="2833578"/>
    <lineage>
        <taxon>Bacteria</taxon>
        <taxon>Bacillati</taxon>
        <taxon>Bacillota</taxon>
        <taxon>Bacilli</taxon>
        <taxon>Bacillales</taxon>
        <taxon>Bacillaceae</taxon>
        <taxon>Neobacillus</taxon>
    </lineage>
</organism>
<keyword evidence="2" id="KW-0378">Hydrolase</keyword>
<dbReference type="InterPro" id="IPR050261">
    <property type="entry name" value="FrsA_esterase"/>
</dbReference>
<dbReference type="Gene3D" id="3.40.50.1820">
    <property type="entry name" value="alpha/beta hydrolase"/>
    <property type="match status" value="1"/>
</dbReference>
<dbReference type="InterPro" id="IPR029058">
    <property type="entry name" value="AB_hydrolase_fold"/>
</dbReference>